<evidence type="ECO:0000256" key="5">
    <source>
        <dbReference type="ARBA" id="ARBA00022475"/>
    </source>
</evidence>
<evidence type="ECO:0000259" key="14">
    <source>
        <dbReference type="Pfam" id="PF10502"/>
    </source>
</evidence>
<comment type="catalytic activity">
    <reaction evidence="1 12">
        <text>Cleavage of hydrophobic, N-terminal signal or leader sequences from secreted and periplasmic proteins.</text>
        <dbReference type="EC" id="3.4.21.89"/>
    </reaction>
</comment>
<evidence type="ECO:0000256" key="8">
    <source>
        <dbReference type="ARBA" id="ARBA00022801"/>
    </source>
</evidence>
<comment type="caution">
    <text evidence="15">The sequence shown here is derived from an EMBL/GenBank/DDBJ whole genome shotgun (WGS) entry which is preliminary data.</text>
</comment>
<dbReference type="InterPro" id="IPR019756">
    <property type="entry name" value="Pept_S26A_signal_pept_1_Ser-AS"/>
</dbReference>
<keyword evidence="6 12" id="KW-0645">Protease</keyword>
<dbReference type="GO" id="GO:0005886">
    <property type="term" value="C:plasma membrane"/>
    <property type="evidence" value="ECO:0007669"/>
    <property type="project" value="UniProtKB-SubCell"/>
</dbReference>
<dbReference type="InterPro" id="IPR019757">
    <property type="entry name" value="Pept_S26A_signal_pept_1_Lys-AS"/>
</dbReference>
<reference evidence="16" key="1">
    <citation type="submission" date="2016-06" db="EMBL/GenBank/DDBJ databases">
        <authorList>
            <person name="Nascimento L."/>
            <person name="Pereira R.V."/>
            <person name="Martins L.F."/>
            <person name="Quaggio R.B."/>
            <person name="Silva A.M."/>
            <person name="Setubal J.C."/>
        </authorList>
    </citation>
    <scope>NUCLEOTIDE SEQUENCE [LARGE SCALE GENOMIC DNA]</scope>
</reference>
<dbReference type="PROSITE" id="PS00501">
    <property type="entry name" value="SPASE_I_1"/>
    <property type="match status" value="1"/>
</dbReference>
<evidence type="ECO:0000256" key="7">
    <source>
        <dbReference type="ARBA" id="ARBA00022692"/>
    </source>
</evidence>
<dbReference type="PANTHER" id="PTHR43390:SF1">
    <property type="entry name" value="CHLOROPLAST PROCESSING PEPTIDASE"/>
    <property type="match status" value="1"/>
</dbReference>
<dbReference type="Proteomes" id="UP000196475">
    <property type="component" value="Unassembled WGS sequence"/>
</dbReference>
<dbReference type="PRINTS" id="PR00727">
    <property type="entry name" value="LEADERPTASE"/>
</dbReference>
<dbReference type="SUPFAM" id="SSF51306">
    <property type="entry name" value="LexA/Signal peptidase"/>
    <property type="match status" value="1"/>
</dbReference>
<dbReference type="CDD" id="cd06530">
    <property type="entry name" value="S26_SPase_I"/>
    <property type="match status" value="1"/>
</dbReference>
<dbReference type="EMBL" id="LZRT01000062">
    <property type="protein sequence ID" value="OUM88403.1"/>
    <property type="molecule type" value="Genomic_DNA"/>
</dbReference>
<comment type="subcellular location">
    <subcellularLocation>
        <location evidence="2">Cell membrane</location>
        <topology evidence="2">Single-pass type II membrane protein</topology>
    </subcellularLocation>
    <subcellularLocation>
        <location evidence="13">Membrane</location>
        <topology evidence="13">Single-pass type II membrane protein</topology>
    </subcellularLocation>
</comment>
<keyword evidence="10 12" id="KW-0472">Membrane</keyword>
<evidence type="ECO:0000256" key="9">
    <source>
        <dbReference type="ARBA" id="ARBA00022989"/>
    </source>
</evidence>
<evidence type="ECO:0000256" key="12">
    <source>
        <dbReference type="RuleBase" id="RU003993"/>
    </source>
</evidence>
<dbReference type="AlphaFoldDB" id="A0A1Y3PM54"/>
<sequence length="186" mass="21236">MVEGRGGLWRESKEWLRAFILAIVLFILIRTFLFAPFIVDGESMAPTLHSGERLIVTKAVYLWGEPKRGDIVVFHATQTRDYIKRVIGLPGDTVEVRDDRLYINGKEVAEPYLEEYRRKTHQAGLVLTEDFGPQQVPEGSYFVMGDNRRNSQDSRMIGAIPKEQIVGRADVVFWPLPSFRILKGGE</sequence>
<evidence type="ECO:0000256" key="4">
    <source>
        <dbReference type="ARBA" id="ARBA00013208"/>
    </source>
</evidence>
<evidence type="ECO:0000256" key="6">
    <source>
        <dbReference type="ARBA" id="ARBA00022670"/>
    </source>
</evidence>
<dbReference type="PANTHER" id="PTHR43390">
    <property type="entry name" value="SIGNAL PEPTIDASE I"/>
    <property type="match status" value="1"/>
</dbReference>
<evidence type="ECO:0000313" key="15">
    <source>
        <dbReference type="EMBL" id="OUM88403.1"/>
    </source>
</evidence>
<proteinExistence type="inferred from homology"/>
<dbReference type="Gene3D" id="2.10.109.10">
    <property type="entry name" value="Umud Fragment, subunit A"/>
    <property type="match status" value="1"/>
</dbReference>
<feature type="active site" evidence="11">
    <location>
        <position position="84"/>
    </location>
</feature>
<evidence type="ECO:0000256" key="10">
    <source>
        <dbReference type="ARBA" id="ARBA00023136"/>
    </source>
</evidence>
<feature type="transmembrane region" description="Helical" evidence="12">
    <location>
        <begin position="15"/>
        <end position="39"/>
    </location>
</feature>
<evidence type="ECO:0000256" key="1">
    <source>
        <dbReference type="ARBA" id="ARBA00000677"/>
    </source>
</evidence>
<dbReference type="PROSITE" id="PS00761">
    <property type="entry name" value="SPASE_I_3"/>
    <property type="match status" value="1"/>
</dbReference>
<feature type="active site" evidence="11">
    <location>
        <position position="43"/>
    </location>
</feature>
<evidence type="ECO:0000256" key="2">
    <source>
        <dbReference type="ARBA" id="ARBA00004401"/>
    </source>
</evidence>
<dbReference type="EC" id="3.4.21.89" evidence="4 12"/>
<dbReference type="GO" id="GO:0009003">
    <property type="term" value="F:signal peptidase activity"/>
    <property type="evidence" value="ECO:0007669"/>
    <property type="project" value="UniProtKB-EC"/>
</dbReference>
<keyword evidence="8 12" id="KW-0378">Hydrolase</keyword>
<comment type="similarity">
    <text evidence="3 13">Belongs to the peptidase S26 family.</text>
</comment>
<accession>A0A1Y3PM54</accession>
<dbReference type="InterPro" id="IPR019533">
    <property type="entry name" value="Peptidase_S26"/>
</dbReference>
<dbReference type="GO" id="GO:0004252">
    <property type="term" value="F:serine-type endopeptidase activity"/>
    <property type="evidence" value="ECO:0007669"/>
    <property type="project" value="InterPro"/>
</dbReference>
<dbReference type="PROSITE" id="PS00760">
    <property type="entry name" value="SPASE_I_2"/>
    <property type="match status" value="1"/>
</dbReference>
<protein>
    <recommendedName>
        <fullName evidence="4 12">Signal peptidase I</fullName>
        <ecNumber evidence="4 12">3.4.21.89</ecNumber>
    </recommendedName>
</protein>
<feature type="domain" description="Peptidase S26" evidence="14">
    <location>
        <begin position="13"/>
        <end position="174"/>
    </location>
</feature>
<dbReference type="InterPro" id="IPR036286">
    <property type="entry name" value="LexA/Signal_pep-like_sf"/>
</dbReference>
<keyword evidence="9 12" id="KW-1133">Transmembrane helix</keyword>
<keyword evidence="5" id="KW-1003">Cell membrane</keyword>
<evidence type="ECO:0000256" key="3">
    <source>
        <dbReference type="ARBA" id="ARBA00009370"/>
    </source>
</evidence>
<dbReference type="InterPro" id="IPR019758">
    <property type="entry name" value="Pept_S26A_signal_pept_1_CS"/>
</dbReference>
<gene>
    <name evidence="15" type="ORF">BAA01_08090</name>
</gene>
<dbReference type="Pfam" id="PF10502">
    <property type="entry name" value="Peptidase_S26"/>
    <property type="match status" value="1"/>
</dbReference>
<dbReference type="FunFam" id="2.10.109.10:FF:000008">
    <property type="entry name" value="Signal peptidase I"/>
    <property type="match status" value="1"/>
</dbReference>
<evidence type="ECO:0000256" key="13">
    <source>
        <dbReference type="RuleBase" id="RU362042"/>
    </source>
</evidence>
<organism evidence="15 16">
    <name type="scientific">Bacillus thermozeamaize</name>
    <dbReference type="NCBI Taxonomy" id="230954"/>
    <lineage>
        <taxon>Bacteria</taxon>
        <taxon>Bacillati</taxon>
        <taxon>Bacillota</taxon>
        <taxon>Bacilli</taxon>
        <taxon>Bacillales</taxon>
        <taxon>Bacillaceae</taxon>
        <taxon>Bacillus</taxon>
    </lineage>
</organism>
<keyword evidence="7 12" id="KW-0812">Transmembrane</keyword>
<dbReference type="NCBIfam" id="TIGR02227">
    <property type="entry name" value="sigpep_I_bact"/>
    <property type="match status" value="1"/>
</dbReference>
<evidence type="ECO:0000313" key="16">
    <source>
        <dbReference type="Proteomes" id="UP000196475"/>
    </source>
</evidence>
<evidence type="ECO:0000256" key="11">
    <source>
        <dbReference type="PIRSR" id="PIRSR600223-1"/>
    </source>
</evidence>
<dbReference type="InterPro" id="IPR000223">
    <property type="entry name" value="Pept_S26A_signal_pept_1"/>
</dbReference>
<name>A0A1Y3PM54_9BACI</name>
<dbReference type="GO" id="GO:0006465">
    <property type="term" value="P:signal peptide processing"/>
    <property type="evidence" value="ECO:0007669"/>
    <property type="project" value="InterPro"/>
</dbReference>